<evidence type="ECO:0000256" key="4">
    <source>
        <dbReference type="ARBA" id="ARBA00023125"/>
    </source>
</evidence>
<comment type="subcellular location">
    <subcellularLocation>
        <location evidence="1">Cytoplasm</location>
        <location evidence="1">Nucleoid</location>
    </subcellularLocation>
</comment>
<evidence type="ECO:0000259" key="5">
    <source>
        <dbReference type="SMART" id="SM00528"/>
    </source>
</evidence>
<evidence type="ECO:0000256" key="3">
    <source>
        <dbReference type="ARBA" id="ARBA00022490"/>
    </source>
</evidence>
<dbReference type="SMART" id="SM00528">
    <property type="entry name" value="HNS"/>
    <property type="match status" value="1"/>
</dbReference>
<dbReference type="InterPro" id="IPR027444">
    <property type="entry name" value="H-NS_C_dom"/>
</dbReference>
<dbReference type="InterPro" id="IPR037150">
    <property type="entry name" value="H-NS_C_dom_sf"/>
</dbReference>
<evidence type="ECO:0000313" key="7">
    <source>
        <dbReference type="Proteomes" id="UP001596086"/>
    </source>
</evidence>
<dbReference type="SUPFAM" id="SSF81273">
    <property type="entry name" value="H-NS histone-like proteins"/>
    <property type="match status" value="1"/>
</dbReference>
<comment type="caution">
    <text evidence="6">The sequence shown here is derived from an EMBL/GenBank/DDBJ whole genome shotgun (WGS) entry which is preliminary data.</text>
</comment>
<dbReference type="Proteomes" id="UP001596086">
    <property type="component" value="Unassembled WGS sequence"/>
</dbReference>
<sequence length="108" mass="12254">MTDLSNFSLPELRDLQTQVAEQIKTRQKDEITNVQKQILALAQGVGMTVEQIMNLKGGQPKKAAKAVAARYRHPEQPELQWTGRGRQPRWIAEYLEKSGNNLDALQIQ</sequence>
<protein>
    <submittedName>
        <fullName evidence="6">H-NS family nucleoid-associated regulatory protein</fullName>
    </submittedName>
</protein>
<keyword evidence="7" id="KW-1185">Reference proteome</keyword>
<dbReference type="EMBL" id="JBHSMZ010000014">
    <property type="protein sequence ID" value="MFC5550343.1"/>
    <property type="molecule type" value="Genomic_DNA"/>
</dbReference>
<keyword evidence="4" id="KW-0238">DNA-binding</keyword>
<evidence type="ECO:0000256" key="1">
    <source>
        <dbReference type="ARBA" id="ARBA00004453"/>
    </source>
</evidence>
<accession>A0ABW0S559</accession>
<gene>
    <name evidence="6" type="ORF">ACFPO9_17640</name>
</gene>
<evidence type="ECO:0000256" key="2">
    <source>
        <dbReference type="ARBA" id="ARBA00010610"/>
    </source>
</evidence>
<keyword evidence="3" id="KW-0963">Cytoplasm</keyword>
<dbReference type="Pfam" id="PF00816">
    <property type="entry name" value="Histone_HNS"/>
    <property type="match status" value="1"/>
</dbReference>
<organism evidence="6 7">
    <name type="scientific">Massilia aerilata</name>
    <dbReference type="NCBI Taxonomy" id="453817"/>
    <lineage>
        <taxon>Bacteria</taxon>
        <taxon>Pseudomonadati</taxon>
        <taxon>Pseudomonadota</taxon>
        <taxon>Betaproteobacteria</taxon>
        <taxon>Burkholderiales</taxon>
        <taxon>Oxalobacteraceae</taxon>
        <taxon>Telluria group</taxon>
        <taxon>Massilia</taxon>
    </lineage>
</organism>
<evidence type="ECO:0000313" key="6">
    <source>
        <dbReference type="EMBL" id="MFC5550343.1"/>
    </source>
</evidence>
<reference evidence="7" key="1">
    <citation type="journal article" date="2019" name="Int. J. Syst. Evol. Microbiol.">
        <title>The Global Catalogue of Microorganisms (GCM) 10K type strain sequencing project: providing services to taxonomists for standard genome sequencing and annotation.</title>
        <authorList>
            <consortium name="The Broad Institute Genomics Platform"/>
            <consortium name="The Broad Institute Genome Sequencing Center for Infectious Disease"/>
            <person name="Wu L."/>
            <person name="Ma J."/>
        </authorList>
    </citation>
    <scope>NUCLEOTIDE SEQUENCE [LARGE SCALE GENOMIC DNA]</scope>
    <source>
        <strain evidence="7">CGMCC 4.5798</strain>
    </source>
</reference>
<comment type="similarity">
    <text evidence="2">Belongs to the histone-like protein H-NS family.</text>
</comment>
<dbReference type="PANTHER" id="PTHR38097:SF2">
    <property type="entry name" value="DNA-BINDING PROTEIN STPA"/>
    <property type="match status" value="1"/>
</dbReference>
<proteinExistence type="inferred from homology"/>
<name>A0ABW0S559_9BURK</name>
<dbReference type="RefSeq" id="WP_379772789.1">
    <property type="nucleotide sequence ID" value="NZ_JBHSMZ010000014.1"/>
</dbReference>
<dbReference type="PANTHER" id="PTHR38097">
    <property type="match status" value="1"/>
</dbReference>
<feature type="domain" description="DNA-binding protein H-NS-like C-terminal" evidence="5">
    <location>
        <begin position="61"/>
        <end position="107"/>
    </location>
</feature>
<dbReference type="Gene3D" id="4.10.430.10">
    <property type="entry name" value="Histone-like protein H-NS, C-terminal domain"/>
    <property type="match status" value="1"/>
</dbReference>